<keyword evidence="2" id="KW-0472">Membrane</keyword>
<evidence type="ECO:0000256" key="2">
    <source>
        <dbReference type="SAM" id="Phobius"/>
    </source>
</evidence>
<dbReference type="Pfam" id="PF14258">
    <property type="entry name" value="DUF4350"/>
    <property type="match status" value="1"/>
</dbReference>
<dbReference type="OrthoDB" id="8753497at2"/>
<proteinExistence type="predicted"/>
<keyword evidence="2" id="KW-1133">Transmembrane helix</keyword>
<evidence type="ECO:0000259" key="3">
    <source>
        <dbReference type="Pfam" id="PF14258"/>
    </source>
</evidence>
<accession>A0A2T4IDL8</accession>
<sequence>MRLRLIAIIVLVLLLLAGWGFHQRYEFVTEWVDEGPGPLALRDPLLAARRYLEAAGMAVAVADRQIRDDALARTGTLIVGAGTEVVSSRQAAQLLGWVARGGHLMVTASENPGDPLLSRVGVSRLPAFRAGERERICGAAQESLPASKNALPHETGAASHAPKQPAGAARASRKTGPDKRAPGPPEIVLADFPEPLRVDFSQSHVLIECGSHSNERGAVVARSEAFSGPAGVHLVRYGWGDGWITVIADQQIWHNDFIGRHDHALFLEALIDAHRPVLILHGSPVPSLFALIARYGSEAVLAASLFLLAWLVRRGRRFGPLRTIEILQRRALGEHILAASRYRWRHGGAEKLLGGARLAVLARARRCLPGLMDADPAQQSQLLAEHTGLPVELVHGALHADPGRRAPELQTTASSLQSLWIRL</sequence>
<dbReference type="RefSeq" id="WP_107494112.1">
    <property type="nucleotide sequence ID" value="NZ_PZKC01000010.1"/>
</dbReference>
<evidence type="ECO:0000313" key="4">
    <source>
        <dbReference type="EMBL" id="PTD95871.1"/>
    </source>
</evidence>
<reference evidence="4 5" key="2">
    <citation type="submission" date="2018-04" db="EMBL/GenBank/DDBJ databases">
        <title>Thauera lacus sp. nov., isolated from an saline lake in Inner Mongolia, China.</title>
        <authorList>
            <person name="Liang Q.-Y."/>
        </authorList>
    </citation>
    <scope>NUCLEOTIDE SEQUENCE [LARGE SCALE GENOMIC DNA]</scope>
    <source>
        <strain evidence="4 5">D20</strain>
    </source>
</reference>
<feature type="domain" description="DUF4350" evidence="3">
    <location>
        <begin position="42"/>
        <end position="271"/>
    </location>
</feature>
<dbReference type="EMBL" id="PZKC01000010">
    <property type="protein sequence ID" value="PTD95871.1"/>
    <property type="molecule type" value="Genomic_DNA"/>
</dbReference>
<keyword evidence="5" id="KW-1185">Reference proteome</keyword>
<comment type="caution">
    <text evidence="4">The sequence shown here is derived from an EMBL/GenBank/DDBJ whole genome shotgun (WGS) entry which is preliminary data.</text>
</comment>
<dbReference type="AlphaFoldDB" id="A0A2T4IDL8"/>
<dbReference type="Proteomes" id="UP000241193">
    <property type="component" value="Unassembled WGS sequence"/>
</dbReference>
<keyword evidence="2" id="KW-0812">Transmembrane</keyword>
<gene>
    <name evidence="4" type="ORF">C8261_12820</name>
</gene>
<feature type="transmembrane region" description="Helical" evidence="2">
    <location>
        <begin position="288"/>
        <end position="312"/>
    </location>
</feature>
<dbReference type="InterPro" id="IPR025646">
    <property type="entry name" value="DUF4350"/>
</dbReference>
<organism evidence="4 5">
    <name type="scientific">Pseudothauera lacus</name>
    <dbReference type="NCBI Taxonomy" id="2136175"/>
    <lineage>
        <taxon>Bacteria</taxon>
        <taxon>Pseudomonadati</taxon>
        <taxon>Pseudomonadota</taxon>
        <taxon>Betaproteobacteria</taxon>
        <taxon>Rhodocyclales</taxon>
        <taxon>Zoogloeaceae</taxon>
        <taxon>Pseudothauera</taxon>
    </lineage>
</organism>
<evidence type="ECO:0000256" key="1">
    <source>
        <dbReference type="SAM" id="MobiDB-lite"/>
    </source>
</evidence>
<evidence type="ECO:0000313" key="5">
    <source>
        <dbReference type="Proteomes" id="UP000241193"/>
    </source>
</evidence>
<feature type="region of interest" description="Disordered" evidence="1">
    <location>
        <begin position="143"/>
        <end position="188"/>
    </location>
</feature>
<name>A0A2T4IDL8_9RHOO</name>
<reference evidence="4 5" key="1">
    <citation type="submission" date="2018-03" db="EMBL/GenBank/DDBJ databases">
        <authorList>
            <person name="Keele B.F."/>
        </authorList>
    </citation>
    <scope>NUCLEOTIDE SEQUENCE [LARGE SCALE GENOMIC DNA]</scope>
    <source>
        <strain evidence="4 5">D20</strain>
    </source>
</reference>
<protein>
    <recommendedName>
        <fullName evidence="3">DUF4350 domain-containing protein</fullName>
    </recommendedName>
</protein>